<dbReference type="InterPro" id="IPR029028">
    <property type="entry name" value="Alpha/beta_knot_MTases"/>
</dbReference>
<dbReference type="AlphaFoldDB" id="A0A4Y9EKA3"/>
<dbReference type="PANTHER" id="PTHR33603:SF1">
    <property type="entry name" value="RIBOSOMAL RNA LARGE SUBUNIT METHYLTRANSFERASE H"/>
    <property type="match status" value="1"/>
</dbReference>
<evidence type="ECO:0000256" key="3">
    <source>
        <dbReference type="ARBA" id="ARBA00022691"/>
    </source>
</evidence>
<dbReference type="PANTHER" id="PTHR33603">
    <property type="entry name" value="METHYLTRANSFERASE"/>
    <property type="match status" value="1"/>
</dbReference>
<keyword evidence="7" id="KW-1185">Reference proteome</keyword>
<sequence length="140" mass="15737">MKLHVIARGRIGRCPEADLVERYRKRMTWPMAITELDDRGPVKLPGPVTPCVTIVLDERGKPLASRALADQLSRWRDAGMREARFLIGAADGHDDDMRAQADLLLGFGLATWPHMLVRAMLAEQLYRATAIIAGHPYHRD</sequence>
<protein>
    <recommendedName>
        <fullName evidence="5">Ribosomal RNA large subunit methyltransferase H</fullName>
        <ecNumber evidence="5">2.1.1.177</ecNumber>
    </recommendedName>
    <alternativeName>
        <fullName evidence="5">23S rRNA (pseudouridine1915-N3)-methyltransferase</fullName>
    </alternativeName>
    <alternativeName>
        <fullName evidence="5">23S rRNA m3Psi1915 methyltransferase</fullName>
    </alternativeName>
    <alternativeName>
        <fullName evidence="5">rRNA (pseudouridine-N3-)-methyltransferase RlmH</fullName>
    </alternativeName>
</protein>
<feature type="binding site" evidence="5">
    <location>
        <position position="56"/>
    </location>
    <ligand>
        <name>S-adenosyl-L-methionine</name>
        <dbReference type="ChEBI" id="CHEBI:59789"/>
    </ligand>
</feature>
<organism evidence="6 7">
    <name type="scientific">Glacieibacterium arshaanense</name>
    <dbReference type="NCBI Taxonomy" id="2511025"/>
    <lineage>
        <taxon>Bacteria</taxon>
        <taxon>Pseudomonadati</taxon>
        <taxon>Pseudomonadota</taxon>
        <taxon>Alphaproteobacteria</taxon>
        <taxon>Sphingomonadales</taxon>
        <taxon>Sphingosinicellaceae</taxon>
        <taxon>Glacieibacterium</taxon>
    </lineage>
</organism>
<dbReference type="CDD" id="cd18081">
    <property type="entry name" value="RlmH-like"/>
    <property type="match status" value="1"/>
</dbReference>
<evidence type="ECO:0000256" key="5">
    <source>
        <dbReference type="HAMAP-Rule" id="MF_00658"/>
    </source>
</evidence>
<keyword evidence="5" id="KW-0698">rRNA processing</keyword>
<dbReference type="Gene3D" id="3.40.1280.10">
    <property type="match status" value="1"/>
</dbReference>
<comment type="subunit">
    <text evidence="5">Homodimer.</text>
</comment>
<evidence type="ECO:0000256" key="1">
    <source>
        <dbReference type="ARBA" id="ARBA00022603"/>
    </source>
</evidence>
<evidence type="ECO:0000256" key="2">
    <source>
        <dbReference type="ARBA" id="ARBA00022679"/>
    </source>
</evidence>
<dbReference type="GO" id="GO:0070038">
    <property type="term" value="F:rRNA (pseudouridine-N3-)-methyltransferase activity"/>
    <property type="evidence" value="ECO:0007669"/>
    <property type="project" value="UniProtKB-UniRule"/>
</dbReference>
<evidence type="ECO:0000313" key="7">
    <source>
        <dbReference type="Proteomes" id="UP000297737"/>
    </source>
</evidence>
<name>A0A4Y9EKA3_9SPHN</name>
<dbReference type="InterPro" id="IPR003742">
    <property type="entry name" value="RlmH-like"/>
</dbReference>
<dbReference type="PIRSF" id="PIRSF004505">
    <property type="entry name" value="MT_bac"/>
    <property type="match status" value="1"/>
</dbReference>
<dbReference type="EMBL" id="SIHO01000003">
    <property type="protein sequence ID" value="TFU01193.1"/>
    <property type="molecule type" value="Genomic_DNA"/>
</dbReference>
<reference evidence="6 7" key="1">
    <citation type="submission" date="2019-02" db="EMBL/GenBank/DDBJ databases">
        <title>Polymorphobacter sp. isolated from the lake at the Tibet of China.</title>
        <authorList>
            <person name="Li A."/>
        </authorList>
    </citation>
    <scope>NUCLEOTIDE SEQUENCE [LARGE SCALE GENOMIC DNA]</scope>
    <source>
        <strain evidence="6 7">DJ1R-1</strain>
    </source>
</reference>
<dbReference type="RefSeq" id="WP_135246697.1">
    <property type="nucleotide sequence ID" value="NZ_SIHO01000003.1"/>
</dbReference>
<feature type="binding site" evidence="5">
    <location>
        <position position="88"/>
    </location>
    <ligand>
        <name>S-adenosyl-L-methionine</name>
        <dbReference type="ChEBI" id="CHEBI:59789"/>
    </ligand>
</feature>
<accession>A0A4Y9EKA3</accession>
<comment type="caution">
    <text evidence="5">Lacks conserved residue(s) required for the propagation of feature annotation.</text>
</comment>
<gene>
    <name evidence="5" type="primary">rlmH</name>
    <name evidence="6" type="ORF">EUV02_12875</name>
</gene>
<comment type="caution">
    <text evidence="6">The sequence shown here is derived from an EMBL/GenBank/DDBJ whole genome shotgun (WGS) entry which is preliminary data.</text>
</comment>
<dbReference type="Pfam" id="PF02590">
    <property type="entry name" value="SPOUT_MTase"/>
    <property type="match status" value="1"/>
</dbReference>
<dbReference type="InterPro" id="IPR029026">
    <property type="entry name" value="tRNA_m1G_MTases_N"/>
</dbReference>
<comment type="subcellular location">
    <subcellularLocation>
        <location evidence="5">Cytoplasm</location>
    </subcellularLocation>
</comment>
<keyword evidence="1 5" id="KW-0489">Methyltransferase</keyword>
<dbReference type="GO" id="GO:0005737">
    <property type="term" value="C:cytoplasm"/>
    <property type="evidence" value="ECO:0007669"/>
    <property type="project" value="UniProtKB-SubCell"/>
</dbReference>
<dbReference type="EC" id="2.1.1.177" evidence="5"/>
<dbReference type="Proteomes" id="UP000297737">
    <property type="component" value="Unassembled WGS sequence"/>
</dbReference>
<keyword evidence="3 5" id="KW-0949">S-adenosyl-L-methionine</keyword>
<evidence type="ECO:0000313" key="6">
    <source>
        <dbReference type="EMBL" id="TFU01193.1"/>
    </source>
</evidence>
<keyword evidence="2 5" id="KW-0808">Transferase</keyword>
<dbReference type="SUPFAM" id="SSF75217">
    <property type="entry name" value="alpha/beta knot"/>
    <property type="match status" value="1"/>
</dbReference>
<proteinExistence type="inferred from homology"/>
<evidence type="ECO:0000256" key="4">
    <source>
        <dbReference type="ARBA" id="ARBA00038303"/>
    </source>
</evidence>
<comment type="similarity">
    <text evidence="4 5">Belongs to the RNA methyltransferase RlmH family.</text>
</comment>
<comment type="catalytic activity">
    <reaction evidence="5">
        <text>pseudouridine(1915) in 23S rRNA + S-adenosyl-L-methionine = N(3)-methylpseudouridine(1915) in 23S rRNA + S-adenosyl-L-homocysteine + H(+)</text>
        <dbReference type="Rhea" id="RHEA:42752"/>
        <dbReference type="Rhea" id="RHEA-COMP:10221"/>
        <dbReference type="Rhea" id="RHEA-COMP:10222"/>
        <dbReference type="ChEBI" id="CHEBI:15378"/>
        <dbReference type="ChEBI" id="CHEBI:57856"/>
        <dbReference type="ChEBI" id="CHEBI:59789"/>
        <dbReference type="ChEBI" id="CHEBI:65314"/>
        <dbReference type="ChEBI" id="CHEBI:74486"/>
        <dbReference type="EC" id="2.1.1.177"/>
    </reaction>
</comment>
<keyword evidence="5" id="KW-0963">Cytoplasm</keyword>
<comment type="function">
    <text evidence="5">Specifically methylates the pseudouridine at position 1915 (m3Psi1915) in 23S rRNA.</text>
</comment>
<dbReference type="OrthoDB" id="9806643at2"/>
<dbReference type="HAMAP" id="MF_00658">
    <property type="entry name" value="23SrRNA_methyltr_H"/>
    <property type="match status" value="1"/>
</dbReference>